<proteinExistence type="inferred from homology"/>
<dbReference type="InterPro" id="IPR012340">
    <property type="entry name" value="NA-bd_OB-fold"/>
</dbReference>
<dbReference type="HAMAP" id="MF_00031">
    <property type="entry name" value="DNA_HJ_migration_RuvA"/>
    <property type="match status" value="1"/>
</dbReference>
<dbReference type="SUPFAM" id="SSF46929">
    <property type="entry name" value="DNA helicase RuvA subunit, C-terminal domain"/>
    <property type="match status" value="1"/>
</dbReference>
<dbReference type="Gene3D" id="2.40.50.140">
    <property type="entry name" value="Nucleic acid-binding proteins"/>
    <property type="match status" value="1"/>
</dbReference>
<organism evidence="8 9">
    <name type="scientific">Motilibacter deserti</name>
    <dbReference type="NCBI Taxonomy" id="2714956"/>
    <lineage>
        <taxon>Bacteria</taxon>
        <taxon>Bacillati</taxon>
        <taxon>Actinomycetota</taxon>
        <taxon>Actinomycetes</taxon>
        <taxon>Motilibacterales</taxon>
        <taxon>Motilibacteraceae</taxon>
        <taxon>Motilibacter</taxon>
    </lineage>
</organism>
<dbReference type="InterPro" id="IPR010994">
    <property type="entry name" value="RuvA_2-like"/>
</dbReference>
<dbReference type="InterPro" id="IPR011114">
    <property type="entry name" value="RuvA_C"/>
</dbReference>
<accession>A0ABX0GSV9</accession>
<comment type="subcellular location">
    <subcellularLocation>
        <location evidence="6">Cytoplasm</location>
    </subcellularLocation>
</comment>
<dbReference type="Pfam" id="PF14520">
    <property type="entry name" value="HHH_5"/>
    <property type="match status" value="1"/>
</dbReference>
<keyword evidence="2 6" id="KW-0227">DNA damage</keyword>
<evidence type="ECO:0000256" key="3">
    <source>
        <dbReference type="ARBA" id="ARBA00023125"/>
    </source>
</evidence>
<evidence type="ECO:0000256" key="6">
    <source>
        <dbReference type="HAMAP-Rule" id="MF_00031"/>
    </source>
</evidence>
<dbReference type="SMART" id="SM00278">
    <property type="entry name" value="HhH1"/>
    <property type="match status" value="2"/>
</dbReference>
<dbReference type="EMBL" id="JAANNP010000003">
    <property type="protein sequence ID" value="NHC13962.1"/>
    <property type="molecule type" value="Genomic_DNA"/>
</dbReference>
<keyword evidence="1 6" id="KW-0963">Cytoplasm</keyword>
<gene>
    <name evidence="6 8" type="primary">ruvA</name>
    <name evidence="8" type="ORF">G9H71_09235</name>
</gene>
<reference evidence="8 9" key="1">
    <citation type="submission" date="2020-03" db="EMBL/GenBank/DDBJ databases">
        <title>Two novel Motilibacter sp.</title>
        <authorList>
            <person name="Liu S."/>
        </authorList>
    </citation>
    <scope>NUCLEOTIDE SEQUENCE [LARGE SCALE GENOMIC DNA]</scope>
    <source>
        <strain evidence="8 9">E257</strain>
    </source>
</reference>
<feature type="domain" description="Helix-hairpin-helix DNA-binding motif class 1" evidence="7">
    <location>
        <begin position="107"/>
        <end position="126"/>
    </location>
</feature>
<evidence type="ECO:0000259" key="7">
    <source>
        <dbReference type="SMART" id="SM00278"/>
    </source>
</evidence>
<dbReference type="InterPro" id="IPR036267">
    <property type="entry name" value="RuvA_C_sf"/>
</dbReference>
<dbReference type="NCBIfam" id="TIGR00084">
    <property type="entry name" value="ruvA"/>
    <property type="match status" value="1"/>
</dbReference>
<keyword evidence="3 6" id="KW-0238">DNA-binding</keyword>
<evidence type="ECO:0000256" key="2">
    <source>
        <dbReference type="ARBA" id="ARBA00022763"/>
    </source>
</evidence>
<dbReference type="Proteomes" id="UP000800981">
    <property type="component" value="Unassembled WGS sequence"/>
</dbReference>
<keyword evidence="5 6" id="KW-0234">DNA repair</keyword>
<evidence type="ECO:0000256" key="4">
    <source>
        <dbReference type="ARBA" id="ARBA00023172"/>
    </source>
</evidence>
<comment type="similarity">
    <text evidence="6">Belongs to the RuvA family.</text>
</comment>
<feature type="domain" description="Helix-hairpin-helix DNA-binding motif class 1" evidence="7">
    <location>
        <begin position="72"/>
        <end position="91"/>
    </location>
</feature>
<dbReference type="Pfam" id="PF01330">
    <property type="entry name" value="RuvA_N"/>
    <property type="match status" value="1"/>
</dbReference>
<comment type="caution">
    <text evidence="6">Lacks conserved residue(s) required for the propagation of feature annotation.</text>
</comment>
<evidence type="ECO:0000313" key="8">
    <source>
        <dbReference type="EMBL" id="NHC13962.1"/>
    </source>
</evidence>
<comment type="domain">
    <text evidence="6">Has three domains with a flexible linker between the domains II and III and assumes an 'L' shape. Domain III is highly mobile and contacts RuvB.</text>
</comment>
<feature type="region of interest" description="Domain III" evidence="6">
    <location>
        <begin position="144"/>
        <end position="207"/>
    </location>
</feature>
<dbReference type="Pfam" id="PF07499">
    <property type="entry name" value="RuvA_C"/>
    <property type="match status" value="1"/>
</dbReference>
<comment type="function">
    <text evidence="6">The RuvA-RuvB-RuvC complex processes Holliday junction (HJ) DNA during genetic recombination and DNA repair, while the RuvA-RuvB complex plays an important role in the rescue of blocked DNA replication forks via replication fork reversal (RFR). RuvA specifically binds to HJ cruciform DNA, conferring on it an open structure. The RuvB hexamer acts as an ATP-dependent pump, pulling dsDNA into and through the RuvAB complex. HJ branch migration allows RuvC to scan DNA until it finds its consensus sequence, where it cleaves and resolves the cruciform DNA.</text>
</comment>
<dbReference type="Gene3D" id="1.10.8.10">
    <property type="entry name" value="DNA helicase RuvA subunit, C-terminal domain"/>
    <property type="match status" value="1"/>
</dbReference>
<dbReference type="InterPro" id="IPR013849">
    <property type="entry name" value="DNA_helicase_Holl-junc_RuvA_I"/>
</dbReference>
<dbReference type="InterPro" id="IPR000085">
    <property type="entry name" value="RuvA"/>
</dbReference>
<name>A0ABX0GSV9_9ACTN</name>
<evidence type="ECO:0000256" key="5">
    <source>
        <dbReference type="ARBA" id="ARBA00023204"/>
    </source>
</evidence>
<keyword evidence="9" id="KW-1185">Reference proteome</keyword>
<dbReference type="Gene3D" id="1.10.150.20">
    <property type="entry name" value="5' to 3' exonuclease, C-terminal subdomain"/>
    <property type="match status" value="1"/>
</dbReference>
<dbReference type="InterPro" id="IPR003583">
    <property type="entry name" value="Hlx-hairpin-Hlx_DNA-bd_motif"/>
</dbReference>
<dbReference type="SUPFAM" id="SSF50249">
    <property type="entry name" value="Nucleic acid-binding proteins"/>
    <property type="match status" value="1"/>
</dbReference>
<protein>
    <recommendedName>
        <fullName evidence="6">Holliday junction branch migration complex subunit RuvA</fullName>
    </recommendedName>
</protein>
<evidence type="ECO:0000256" key="1">
    <source>
        <dbReference type="ARBA" id="ARBA00022490"/>
    </source>
</evidence>
<sequence length="207" mass="21088">MIAFVAGRVAAIGLDSAVVEVGGVGLAVRCTPGTLATLRPGEPARLSTHLVVREDELTLYGFADDDERTVFETVQTVSGVGPRLAQAILAVLSPDDVRRAVATEDLGTLTKVPGIGKKGAQRLVLELRDKLGAPVGGAPAARAASVPAQEGWRTQLAEALTGLGWAAREAEAAVDAVAPEAQAAVDAGSAPDVAALLRSALRGLSRA</sequence>
<comment type="subunit">
    <text evidence="6">Homotetramer. Forms an RuvA(8)-RuvB(12)-Holliday junction (HJ) complex. HJ DNA is sandwiched between 2 RuvA tetramers; dsDNA enters through RuvA and exits via RuvB. An RuvB hexamer assembles on each DNA strand where it exits the tetramer. Each RuvB hexamer is contacted by two RuvA subunits (via domain III) on 2 adjacent RuvB subunits; this complex drives branch migration. In the full resolvosome a probable DNA-RuvA(4)-RuvB(12)-RuvC(2) complex forms which resolves the HJ.</text>
</comment>
<comment type="caution">
    <text evidence="8">The sequence shown here is derived from an EMBL/GenBank/DDBJ whole genome shotgun (WGS) entry which is preliminary data.</text>
</comment>
<dbReference type="RefSeq" id="WP_166280981.1">
    <property type="nucleotide sequence ID" value="NZ_JAANNP010000003.1"/>
</dbReference>
<evidence type="ECO:0000313" key="9">
    <source>
        <dbReference type="Proteomes" id="UP000800981"/>
    </source>
</evidence>
<dbReference type="SUPFAM" id="SSF47781">
    <property type="entry name" value="RuvA domain 2-like"/>
    <property type="match status" value="1"/>
</dbReference>
<keyword evidence="4 6" id="KW-0233">DNA recombination</keyword>